<dbReference type="CDD" id="cd17546">
    <property type="entry name" value="REC_hyHK_CKI1_RcsC-like"/>
    <property type="match status" value="1"/>
</dbReference>
<sequence>MPTMLQQTSRSLTAPNPSTHKDQPPKSPTRPDTFRTTRSLSYPTDKRSKTNLHILVAEDDPTNSTILRKRLEMFGHTVYLTRDGKECASVYREKANCFDAVLMDLQMPVVDGLTATKMIRESEQSSAIGQTPIKKRVPILVTSSSSTERDRQVYIDTGFDGWIMKPVGFHRIGDLLDGVYQNELRSSHLYKPGMWDEGGWFER</sequence>
<name>A0A5N5X6Y6_9EURO</name>
<feature type="compositionally biased region" description="Polar residues" evidence="4">
    <location>
        <begin position="1"/>
        <end position="18"/>
    </location>
</feature>
<evidence type="ECO:0000256" key="2">
    <source>
        <dbReference type="ARBA" id="ARBA00023012"/>
    </source>
</evidence>
<dbReference type="PANTHER" id="PTHR45339">
    <property type="entry name" value="HYBRID SIGNAL TRANSDUCTION HISTIDINE KINASE J"/>
    <property type="match status" value="1"/>
</dbReference>
<dbReference type="SMART" id="SM00448">
    <property type="entry name" value="REC"/>
    <property type="match status" value="1"/>
</dbReference>
<dbReference type="PANTHER" id="PTHR45339:SF1">
    <property type="entry name" value="HYBRID SIGNAL TRANSDUCTION HISTIDINE KINASE J"/>
    <property type="match status" value="1"/>
</dbReference>
<keyword evidence="2" id="KW-0902">Two-component regulatory system</keyword>
<keyword evidence="1 3" id="KW-0597">Phosphoprotein</keyword>
<evidence type="ECO:0000313" key="6">
    <source>
        <dbReference type="EMBL" id="KAB8076439.1"/>
    </source>
</evidence>
<gene>
    <name evidence="6" type="ORF">BDV29DRAFT_200198</name>
</gene>
<dbReference type="OrthoDB" id="60033at2759"/>
<organism evidence="6 7">
    <name type="scientific">Aspergillus leporis</name>
    <dbReference type="NCBI Taxonomy" id="41062"/>
    <lineage>
        <taxon>Eukaryota</taxon>
        <taxon>Fungi</taxon>
        <taxon>Dikarya</taxon>
        <taxon>Ascomycota</taxon>
        <taxon>Pezizomycotina</taxon>
        <taxon>Eurotiomycetes</taxon>
        <taxon>Eurotiomycetidae</taxon>
        <taxon>Eurotiales</taxon>
        <taxon>Aspergillaceae</taxon>
        <taxon>Aspergillus</taxon>
        <taxon>Aspergillus subgen. Circumdati</taxon>
    </lineage>
</organism>
<dbReference type="SUPFAM" id="SSF52172">
    <property type="entry name" value="CheY-like"/>
    <property type="match status" value="1"/>
</dbReference>
<evidence type="ECO:0000256" key="1">
    <source>
        <dbReference type="ARBA" id="ARBA00022553"/>
    </source>
</evidence>
<feature type="modified residue" description="4-aspartylphosphate" evidence="3">
    <location>
        <position position="104"/>
    </location>
</feature>
<dbReference type="InterPro" id="IPR001789">
    <property type="entry name" value="Sig_transdc_resp-reg_receiver"/>
</dbReference>
<dbReference type="GO" id="GO:0000160">
    <property type="term" value="P:phosphorelay signal transduction system"/>
    <property type="evidence" value="ECO:0007669"/>
    <property type="project" value="UniProtKB-KW"/>
</dbReference>
<dbReference type="EMBL" id="ML732181">
    <property type="protein sequence ID" value="KAB8076439.1"/>
    <property type="molecule type" value="Genomic_DNA"/>
</dbReference>
<dbReference type="InterPro" id="IPR011006">
    <property type="entry name" value="CheY-like_superfamily"/>
</dbReference>
<feature type="domain" description="Response regulatory" evidence="5">
    <location>
        <begin position="53"/>
        <end position="180"/>
    </location>
</feature>
<evidence type="ECO:0000313" key="7">
    <source>
        <dbReference type="Proteomes" id="UP000326565"/>
    </source>
</evidence>
<accession>A0A5N5X6Y6</accession>
<keyword evidence="7" id="KW-1185">Reference proteome</keyword>
<feature type="region of interest" description="Disordered" evidence="4">
    <location>
        <begin position="1"/>
        <end position="46"/>
    </location>
</feature>
<dbReference type="Gene3D" id="3.40.50.2300">
    <property type="match status" value="1"/>
</dbReference>
<protein>
    <submittedName>
        <fullName evidence="6">CheY-like superfamily</fullName>
    </submittedName>
</protein>
<evidence type="ECO:0000259" key="5">
    <source>
        <dbReference type="PROSITE" id="PS50110"/>
    </source>
</evidence>
<dbReference type="PROSITE" id="PS50110">
    <property type="entry name" value="RESPONSE_REGULATORY"/>
    <property type="match status" value="1"/>
</dbReference>
<dbReference type="Proteomes" id="UP000326565">
    <property type="component" value="Unassembled WGS sequence"/>
</dbReference>
<proteinExistence type="predicted"/>
<dbReference type="AlphaFoldDB" id="A0A5N5X6Y6"/>
<evidence type="ECO:0000256" key="3">
    <source>
        <dbReference type="PROSITE-ProRule" id="PRU00169"/>
    </source>
</evidence>
<reference evidence="6 7" key="1">
    <citation type="submission" date="2019-04" db="EMBL/GenBank/DDBJ databases">
        <title>Friends and foes A comparative genomics study of 23 Aspergillus species from section Flavi.</title>
        <authorList>
            <consortium name="DOE Joint Genome Institute"/>
            <person name="Kjaerbolling I."/>
            <person name="Vesth T."/>
            <person name="Frisvad J.C."/>
            <person name="Nybo J.L."/>
            <person name="Theobald S."/>
            <person name="Kildgaard S."/>
            <person name="Isbrandt T."/>
            <person name="Kuo A."/>
            <person name="Sato A."/>
            <person name="Lyhne E.K."/>
            <person name="Kogle M.E."/>
            <person name="Wiebenga A."/>
            <person name="Kun R.S."/>
            <person name="Lubbers R.J."/>
            <person name="Makela M.R."/>
            <person name="Barry K."/>
            <person name="Chovatia M."/>
            <person name="Clum A."/>
            <person name="Daum C."/>
            <person name="Haridas S."/>
            <person name="He G."/>
            <person name="LaButti K."/>
            <person name="Lipzen A."/>
            <person name="Mondo S."/>
            <person name="Riley R."/>
            <person name="Salamov A."/>
            <person name="Simmons B.A."/>
            <person name="Magnuson J.K."/>
            <person name="Henrissat B."/>
            <person name="Mortensen U.H."/>
            <person name="Larsen T.O."/>
            <person name="Devries R.P."/>
            <person name="Grigoriev I.V."/>
            <person name="Machida M."/>
            <person name="Baker S.E."/>
            <person name="Andersen M.R."/>
        </authorList>
    </citation>
    <scope>NUCLEOTIDE SEQUENCE [LARGE SCALE GENOMIC DNA]</scope>
    <source>
        <strain evidence="6 7">CBS 151.66</strain>
    </source>
</reference>
<dbReference type="Pfam" id="PF00072">
    <property type="entry name" value="Response_reg"/>
    <property type="match status" value="1"/>
</dbReference>
<evidence type="ECO:0000256" key="4">
    <source>
        <dbReference type="SAM" id="MobiDB-lite"/>
    </source>
</evidence>